<evidence type="ECO:0000256" key="1">
    <source>
        <dbReference type="SAM" id="SignalP"/>
    </source>
</evidence>
<reference evidence="2 3" key="2">
    <citation type="submission" date="2017-04" db="EMBL/GenBank/DDBJ databases">
        <title>CpG methylation of centromeres and impact of large insertions on vertebrate speciation.</title>
        <authorList>
            <person name="Ichikawa K."/>
            <person name="Yoshimura J."/>
            <person name="Morishita S."/>
        </authorList>
    </citation>
    <scope>NUCLEOTIDE SEQUENCE</scope>
    <source>
        <strain evidence="2 3">HSOK</strain>
    </source>
</reference>
<dbReference type="Proteomes" id="UP000265200">
    <property type="component" value="Chromosome 11"/>
</dbReference>
<reference evidence="2" key="3">
    <citation type="submission" date="2025-08" db="UniProtKB">
        <authorList>
            <consortium name="Ensembl"/>
        </authorList>
    </citation>
    <scope>IDENTIFICATION</scope>
    <source>
        <strain evidence="2">HSOK</strain>
    </source>
</reference>
<sequence length="90" mass="10926">MLIAKLALLAILDQMWARRAVRVVRATVVHETRKFGCKVNRMFYHRFWDEWISKDPNYHYYAVSLNANGKWTQQDKANNKNWICEKYTRF</sequence>
<proteinExistence type="predicted"/>
<evidence type="ECO:0000313" key="2">
    <source>
        <dbReference type="Ensembl" id="ENSORLP00015035255.1"/>
    </source>
</evidence>
<dbReference type="AlphaFoldDB" id="A0A3P9JSR2"/>
<reference key="1">
    <citation type="journal article" date="2007" name="Nature">
        <title>The medaka draft genome and insights into vertebrate genome evolution.</title>
        <authorList>
            <person name="Kasahara M."/>
            <person name="Naruse K."/>
            <person name="Sasaki S."/>
            <person name="Nakatani Y."/>
            <person name="Qu W."/>
            <person name="Ahsan B."/>
            <person name="Yamada T."/>
            <person name="Nagayasu Y."/>
            <person name="Doi K."/>
            <person name="Kasai Y."/>
            <person name="Jindo T."/>
            <person name="Kobayashi D."/>
            <person name="Shimada A."/>
            <person name="Toyoda A."/>
            <person name="Kuroki Y."/>
            <person name="Fujiyama A."/>
            <person name="Sasaki T."/>
            <person name="Shimizu A."/>
            <person name="Asakawa S."/>
            <person name="Shimizu N."/>
            <person name="Hashimoto S."/>
            <person name="Yang J."/>
            <person name="Lee Y."/>
            <person name="Matsushima K."/>
            <person name="Sugano S."/>
            <person name="Sakaizumi M."/>
            <person name="Narita T."/>
            <person name="Ohishi K."/>
            <person name="Haga S."/>
            <person name="Ohta F."/>
            <person name="Nomoto H."/>
            <person name="Nogata K."/>
            <person name="Morishita T."/>
            <person name="Endo T."/>
            <person name="Shin-I T."/>
            <person name="Takeda H."/>
            <person name="Morishita S."/>
            <person name="Kohara Y."/>
        </authorList>
    </citation>
    <scope>NUCLEOTIDE SEQUENCE [LARGE SCALE GENOMIC DNA]</scope>
    <source>
        <strain>Hd-rR</strain>
    </source>
</reference>
<organism evidence="2 3">
    <name type="scientific">Oryzias latipes</name>
    <name type="common">Japanese rice fish</name>
    <name type="synonym">Japanese killifish</name>
    <dbReference type="NCBI Taxonomy" id="8090"/>
    <lineage>
        <taxon>Eukaryota</taxon>
        <taxon>Metazoa</taxon>
        <taxon>Chordata</taxon>
        <taxon>Craniata</taxon>
        <taxon>Vertebrata</taxon>
        <taxon>Euteleostomi</taxon>
        <taxon>Actinopterygii</taxon>
        <taxon>Neopterygii</taxon>
        <taxon>Teleostei</taxon>
        <taxon>Neoteleostei</taxon>
        <taxon>Acanthomorphata</taxon>
        <taxon>Ovalentaria</taxon>
        <taxon>Atherinomorphae</taxon>
        <taxon>Beloniformes</taxon>
        <taxon>Adrianichthyidae</taxon>
        <taxon>Oryziinae</taxon>
        <taxon>Oryzias</taxon>
    </lineage>
</organism>
<reference evidence="2" key="4">
    <citation type="submission" date="2025-09" db="UniProtKB">
        <authorList>
            <consortium name="Ensembl"/>
        </authorList>
    </citation>
    <scope>IDENTIFICATION</scope>
    <source>
        <strain evidence="2">HSOK</strain>
    </source>
</reference>
<keyword evidence="1" id="KW-0732">Signal</keyword>
<feature type="signal peptide" evidence="1">
    <location>
        <begin position="1"/>
        <end position="17"/>
    </location>
</feature>
<evidence type="ECO:0008006" key="4">
    <source>
        <dbReference type="Google" id="ProtNLM"/>
    </source>
</evidence>
<evidence type="ECO:0000313" key="3">
    <source>
        <dbReference type="Proteomes" id="UP000265200"/>
    </source>
</evidence>
<name>A0A3P9JSR2_ORYLA</name>
<dbReference type="Ensembl" id="ENSORLT00015029816.1">
    <property type="protein sequence ID" value="ENSORLP00015035255.1"/>
    <property type="gene ID" value="ENSORLG00015021733.1"/>
</dbReference>
<feature type="chain" id="PRO_5017963036" description="C-type lectin domain-containing protein" evidence="1">
    <location>
        <begin position="18"/>
        <end position="90"/>
    </location>
</feature>
<protein>
    <recommendedName>
        <fullName evidence="4">C-type lectin domain-containing protein</fullName>
    </recommendedName>
</protein>
<accession>A0A3P9JSR2</accession>